<dbReference type="InterPro" id="IPR001138">
    <property type="entry name" value="Zn2Cys6_DnaBD"/>
</dbReference>
<evidence type="ECO:0000256" key="3">
    <source>
        <dbReference type="ARBA" id="ARBA00023015"/>
    </source>
</evidence>
<dbReference type="RefSeq" id="XP_043042054.1">
    <property type="nucleotide sequence ID" value="XM_043190349.1"/>
</dbReference>
<organism evidence="10 11">
    <name type="scientific">Guyanagaster necrorhizus</name>
    <dbReference type="NCBI Taxonomy" id="856835"/>
    <lineage>
        <taxon>Eukaryota</taxon>
        <taxon>Fungi</taxon>
        <taxon>Dikarya</taxon>
        <taxon>Basidiomycota</taxon>
        <taxon>Agaricomycotina</taxon>
        <taxon>Agaricomycetes</taxon>
        <taxon>Agaricomycetidae</taxon>
        <taxon>Agaricales</taxon>
        <taxon>Marasmiineae</taxon>
        <taxon>Physalacriaceae</taxon>
        <taxon>Guyanagaster</taxon>
    </lineage>
</organism>
<proteinExistence type="predicted"/>
<evidence type="ECO:0000313" key="10">
    <source>
        <dbReference type="EMBL" id="KAG7448554.1"/>
    </source>
</evidence>
<dbReference type="GO" id="GO:0008270">
    <property type="term" value="F:zinc ion binding"/>
    <property type="evidence" value="ECO:0007669"/>
    <property type="project" value="InterPro"/>
</dbReference>
<dbReference type="GO" id="GO:0000981">
    <property type="term" value="F:DNA-binding transcription factor activity, RNA polymerase II-specific"/>
    <property type="evidence" value="ECO:0007669"/>
    <property type="project" value="InterPro"/>
</dbReference>
<evidence type="ECO:0000256" key="6">
    <source>
        <dbReference type="ARBA" id="ARBA00023242"/>
    </source>
</evidence>
<dbReference type="InterPro" id="IPR050335">
    <property type="entry name" value="ERT1_acuK_gluconeogen_tf"/>
</dbReference>
<evidence type="ECO:0000256" key="4">
    <source>
        <dbReference type="ARBA" id="ARBA00023125"/>
    </source>
</evidence>
<evidence type="ECO:0000256" key="7">
    <source>
        <dbReference type="ARBA" id="ARBA00040903"/>
    </source>
</evidence>
<evidence type="ECO:0000256" key="2">
    <source>
        <dbReference type="ARBA" id="ARBA00022833"/>
    </source>
</evidence>
<keyword evidence="2" id="KW-0862">Zinc</keyword>
<feature type="compositionally biased region" description="Acidic residues" evidence="8">
    <location>
        <begin position="329"/>
        <end position="345"/>
    </location>
</feature>
<evidence type="ECO:0000256" key="5">
    <source>
        <dbReference type="ARBA" id="ARBA00023163"/>
    </source>
</evidence>
<gene>
    <name evidence="10" type="ORF">BT62DRAFT_992594</name>
</gene>
<dbReference type="OrthoDB" id="5575144at2759"/>
<sequence length="345" mass="36359">MTTEQPKPADPPVAYPLPPHFQHYNGGTFPPPPPPPGVYPPMFAYPPPVEGHPEGGPPPGLIMFHAPPGMVYAYPPPPGQLAFAVPPGAPSPSMMKPKRKQVKMACTNCATACKRCDEARPCERCLKYGIQDSCIDGQRKERKKGVKRGPYKRKNKGMDPTFSDGEFPQPAPPENGEWQAASSNGSPPANASTTAAAIHAVAQFAAPPEAGAGYYPLYYPPGHFVAQIPEGQEGQPQVVQYFMGGYPPPYGYAPPPGATFVSAPPPLPGQPVEASNSSDKSAEPAPTTNGVVIAASDGADPLSRKRGRISNGTPGKSKKTKTSDKDPGSEDVDADKEDSDSLPSN</sequence>
<evidence type="ECO:0000259" key="9">
    <source>
        <dbReference type="PROSITE" id="PS50048"/>
    </source>
</evidence>
<feature type="domain" description="Zn(2)-C6 fungal-type" evidence="9">
    <location>
        <begin position="105"/>
        <end position="134"/>
    </location>
</feature>
<evidence type="ECO:0000313" key="11">
    <source>
        <dbReference type="Proteomes" id="UP000812287"/>
    </source>
</evidence>
<feature type="compositionally biased region" description="Pro residues" evidence="8">
    <location>
        <begin position="8"/>
        <end position="19"/>
    </location>
</feature>
<dbReference type="CDD" id="cd00067">
    <property type="entry name" value="GAL4"/>
    <property type="match status" value="1"/>
</dbReference>
<feature type="compositionally biased region" description="Low complexity" evidence="8">
    <location>
        <begin position="180"/>
        <end position="191"/>
    </location>
</feature>
<protein>
    <recommendedName>
        <fullName evidence="7">Transcription activator of gluconeogenesis ERT1</fullName>
    </recommendedName>
</protein>
<accession>A0A9P7VX36</accession>
<dbReference type="SUPFAM" id="SSF57701">
    <property type="entry name" value="Zn2/Cys6 DNA-binding domain"/>
    <property type="match status" value="1"/>
</dbReference>
<keyword evidence="5" id="KW-0804">Transcription</keyword>
<keyword evidence="6" id="KW-0539">Nucleus</keyword>
<feature type="compositionally biased region" description="Pro residues" evidence="8">
    <location>
        <begin position="252"/>
        <end position="269"/>
    </location>
</feature>
<keyword evidence="11" id="KW-1185">Reference proteome</keyword>
<evidence type="ECO:0000256" key="8">
    <source>
        <dbReference type="SAM" id="MobiDB-lite"/>
    </source>
</evidence>
<keyword evidence="3" id="KW-0805">Transcription regulation</keyword>
<feature type="compositionally biased region" description="Basic residues" evidence="8">
    <location>
        <begin position="140"/>
        <end position="155"/>
    </location>
</feature>
<keyword evidence="4" id="KW-0238">DNA-binding</keyword>
<dbReference type="SMART" id="SM00066">
    <property type="entry name" value="GAL4"/>
    <property type="match status" value="1"/>
</dbReference>
<dbReference type="Proteomes" id="UP000812287">
    <property type="component" value="Unassembled WGS sequence"/>
</dbReference>
<dbReference type="GO" id="GO:0003677">
    <property type="term" value="F:DNA binding"/>
    <property type="evidence" value="ECO:0007669"/>
    <property type="project" value="UniProtKB-KW"/>
</dbReference>
<dbReference type="PANTHER" id="PTHR47659">
    <property type="entry name" value="ZN(II)2CYS6 TRANSCRIPTION FACTOR (EUROFUNG)-RELATED"/>
    <property type="match status" value="1"/>
</dbReference>
<dbReference type="AlphaFoldDB" id="A0A9P7VX36"/>
<dbReference type="GeneID" id="66112646"/>
<dbReference type="InterPro" id="IPR036864">
    <property type="entry name" value="Zn2-C6_fun-type_DNA-bd_sf"/>
</dbReference>
<dbReference type="PROSITE" id="PS50048">
    <property type="entry name" value="ZN2_CY6_FUNGAL_2"/>
    <property type="match status" value="1"/>
</dbReference>
<feature type="region of interest" description="Disordered" evidence="8">
    <location>
        <begin position="139"/>
        <end position="191"/>
    </location>
</feature>
<feature type="region of interest" description="Disordered" evidence="8">
    <location>
        <begin position="252"/>
        <end position="345"/>
    </location>
</feature>
<comment type="caution">
    <text evidence="10">The sequence shown here is derived from an EMBL/GenBank/DDBJ whole genome shotgun (WGS) entry which is preliminary data.</text>
</comment>
<evidence type="ECO:0000256" key="1">
    <source>
        <dbReference type="ARBA" id="ARBA00022723"/>
    </source>
</evidence>
<dbReference type="Gene3D" id="4.10.240.10">
    <property type="entry name" value="Zn(2)-C6 fungal-type DNA-binding domain"/>
    <property type="match status" value="1"/>
</dbReference>
<dbReference type="EMBL" id="MU250529">
    <property type="protein sequence ID" value="KAG7448554.1"/>
    <property type="molecule type" value="Genomic_DNA"/>
</dbReference>
<keyword evidence="1" id="KW-0479">Metal-binding</keyword>
<feature type="region of interest" description="Disordered" evidence="8">
    <location>
        <begin position="1"/>
        <end position="32"/>
    </location>
</feature>
<dbReference type="PANTHER" id="PTHR47659:SF7">
    <property type="entry name" value="FUNGAL TRANSCRIPTIONAL REGULATORY PROTEIN, N-TERMINAL DOMAIN-CONTAINING PROTEIN"/>
    <property type="match status" value="1"/>
</dbReference>
<name>A0A9P7VX36_9AGAR</name>
<reference evidence="10" key="1">
    <citation type="submission" date="2020-11" db="EMBL/GenBank/DDBJ databases">
        <title>Adaptations for nitrogen fixation in a non-lichenized fungal sporocarp promotes dispersal by wood-feeding termites.</title>
        <authorList>
            <consortium name="DOE Joint Genome Institute"/>
            <person name="Koch R.A."/>
            <person name="Yoon G."/>
            <person name="Arayal U."/>
            <person name="Lail K."/>
            <person name="Amirebrahimi M."/>
            <person name="Labutti K."/>
            <person name="Lipzen A."/>
            <person name="Riley R."/>
            <person name="Barry K."/>
            <person name="Henrissat B."/>
            <person name="Grigoriev I.V."/>
            <person name="Herr J.R."/>
            <person name="Aime M.C."/>
        </authorList>
    </citation>
    <scope>NUCLEOTIDE SEQUENCE</scope>
    <source>
        <strain evidence="10">MCA 3950</strain>
    </source>
</reference>